<gene>
    <name evidence="2" type="ORF">CR159_05685</name>
</gene>
<comment type="caution">
    <text evidence="2">The sequence shown here is derived from an EMBL/GenBank/DDBJ whole genome shotgun (WGS) entry which is preliminary data.</text>
</comment>
<protein>
    <submittedName>
        <fullName evidence="2">Copper resistance protein CopZ</fullName>
    </submittedName>
</protein>
<organism evidence="2 3">
    <name type="scientific">Pollutimonas subterranea</name>
    <dbReference type="NCBI Taxonomy" id="2045210"/>
    <lineage>
        <taxon>Bacteria</taxon>
        <taxon>Pseudomonadati</taxon>
        <taxon>Pseudomonadota</taxon>
        <taxon>Betaproteobacteria</taxon>
        <taxon>Burkholderiales</taxon>
        <taxon>Alcaligenaceae</taxon>
        <taxon>Pollutimonas</taxon>
    </lineage>
</organism>
<dbReference type="RefSeq" id="WP_102073034.1">
    <property type="nucleotide sequence ID" value="NZ_PDNW01000003.1"/>
</dbReference>
<dbReference type="Pfam" id="PF05573">
    <property type="entry name" value="NosL"/>
    <property type="match status" value="1"/>
</dbReference>
<sequence length="187" mass="20560">MTLRRFASVFLVFLALSACGTEDDPKAQPPAAQEVTLDSVGHYCGMNLVEHSGPKGQIFVYGRETPVWFTAIKQVFAYTLLPEEPKGISAIYVHDMGKVHDWNQPETGTWIDARSAFYVIESEFIGGMGAEDALPFGDKAKALEFADKYRGRVVSFNDMPEHYILNHDAAAQGLKSAPSSPHGEPSH</sequence>
<dbReference type="PANTHER" id="PTHR41247:SF1">
    <property type="entry name" value="HTH-TYPE TRANSCRIPTIONAL REPRESSOR YCNK"/>
    <property type="match status" value="1"/>
</dbReference>
<evidence type="ECO:0000313" key="2">
    <source>
        <dbReference type="EMBL" id="PLC51082.1"/>
    </source>
</evidence>
<dbReference type="Proteomes" id="UP000234190">
    <property type="component" value="Unassembled WGS sequence"/>
</dbReference>
<feature type="signal peptide" evidence="1">
    <location>
        <begin position="1"/>
        <end position="20"/>
    </location>
</feature>
<dbReference type="Gene3D" id="3.30.70.2060">
    <property type="match status" value="1"/>
</dbReference>
<evidence type="ECO:0000256" key="1">
    <source>
        <dbReference type="SAM" id="SignalP"/>
    </source>
</evidence>
<dbReference type="OrthoDB" id="982633at2"/>
<name>A0A2N4U7U6_9BURK</name>
<dbReference type="EMBL" id="PDNW01000003">
    <property type="protein sequence ID" value="PLC51082.1"/>
    <property type="molecule type" value="Genomic_DNA"/>
</dbReference>
<keyword evidence="3" id="KW-1185">Reference proteome</keyword>
<dbReference type="PROSITE" id="PS51257">
    <property type="entry name" value="PROKAR_LIPOPROTEIN"/>
    <property type="match status" value="1"/>
</dbReference>
<dbReference type="SUPFAM" id="SSF160387">
    <property type="entry name" value="NosL/MerB-like"/>
    <property type="match status" value="1"/>
</dbReference>
<proteinExistence type="predicted"/>
<keyword evidence="1" id="KW-0732">Signal</keyword>
<dbReference type="PANTHER" id="PTHR41247">
    <property type="entry name" value="HTH-TYPE TRANSCRIPTIONAL REPRESSOR YCNK"/>
    <property type="match status" value="1"/>
</dbReference>
<feature type="chain" id="PRO_5014950272" evidence="1">
    <location>
        <begin position="21"/>
        <end position="187"/>
    </location>
</feature>
<dbReference type="InterPro" id="IPR008719">
    <property type="entry name" value="N2O_reductase_NosL"/>
</dbReference>
<dbReference type="AlphaFoldDB" id="A0A2N4U7U6"/>
<dbReference type="Gene3D" id="3.30.70.2050">
    <property type="match status" value="1"/>
</dbReference>
<accession>A0A2N4U7U6</accession>
<evidence type="ECO:0000313" key="3">
    <source>
        <dbReference type="Proteomes" id="UP000234190"/>
    </source>
</evidence>
<reference evidence="2 3" key="1">
    <citation type="submission" date="2017-10" db="EMBL/GenBank/DDBJ databases">
        <title>Two draft genome sequences of Pusillimonas sp. strains isolated from a nitrate- and radionuclide-contaminated groundwater in Russia.</title>
        <authorList>
            <person name="Grouzdev D.S."/>
            <person name="Tourova T.P."/>
            <person name="Goeva M.A."/>
            <person name="Babich T.L."/>
            <person name="Sokolova D.S."/>
            <person name="Abdullin R."/>
            <person name="Poltaraus A.B."/>
            <person name="Toshchakov S.V."/>
            <person name="Nazina T.N."/>
        </authorList>
    </citation>
    <scope>NUCLEOTIDE SEQUENCE [LARGE SCALE GENOMIC DNA]</scope>
    <source>
        <strain evidence="2 3">JR1/69-3-13</strain>
    </source>
</reference>